<dbReference type="EC" id="2.1.1.182" evidence="7"/>
<dbReference type="InterPro" id="IPR023165">
    <property type="entry name" value="rRNA_Ade_diMease-like_C"/>
</dbReference>
<evidence type="ECO:0000256" key="1">
    <source>
        <dbReference type="ARBA" id="ARBA00022490"/>
    </source>
</evidence>
<keyword evidence="1 7" id="KW-0963">Cytoplasm</keyword>
<dbReference type="EMBL" id="LSZP01000059">
    <property type="protein sequence ID" value="KXU34337.1"/>
    <property type="molecule type" value="Genomic_DNA"/>
</dbReference>
<gene>
    <name evidence="7" type="primary">rsmA</name>
    <name evidence="7" type="synonym">ksgA</name>
    <name evidence="10" type="ORF">AXK12_07635</name>
</gene>
<dbReference type="PANTHER" id="PTHR11727:SF7">
    <property type="entry name" value="DIMETHYLADENOSINE TRANSFERASE-RELATED"/>
    <property type="match status" value="1"/>
</dbReference>
<dbReference type="InterPro" id="IPR011530">
    <property type="entry name" value="rRNA_adenine_dimethylase"/>
</dbReference>
<feature type="domain" description="Ribosomal RNA adenine methylase transferase N-terminal" evidence="9">
    <location>
        <begin position="33"/>
        <end position="206"/>
    </location>
</feature>
<name>A0A139SIF9_9BACT</name>
<comment type="function">
    <text evidence="7">Specifically dimethylates two adjacent adenosines (A1518 and A1519) in the loop of a conserved hairpin near the 3'-end of 16S rRNA in the 30S particle. May play a critical role in biogenesis of 30S subunits.</text>
</comment>
<dbReference type="PROSITE" id="PS51689">
    <property type="entry name" value="SAM_RNA_A_N6_MT"/>
    <property type="match status" value="1"/>
</dbReference>
<dbReference type="OrthoDB" id="9814755at2"/>
<keyword evidence="5 7" id="KW-0949">S-adenosyl-L-methionine</keyword>
<dbReference type="PANTHER" id="PTHR11727">
    <property type="entry name" value="DIMETHYLADENOSINE TRANSFERASE"/>
    <property type="match status" value="1"/>
</dbReference>
<dbReference type="RefSeq" id="WP_068713074.1">
    <property type="nucleotide sequence ID" value="NZ_LSZP01000059.1"/>
</dbReference>
<evidence type="ECO:0000256" key="3">
    <source>
        <dbReference type="ARBA" id="ARBA00022603"/>
    </source>
</evidence>
<proteinExistence type="inferred from homology"/>
<dbReference type="PROSITE" id="PS01131">
    <property type="entry name" value="RRNA_A_DIMETH"/>
    <property type="match status" value="1"/>
</dbReference>
<dbReference type="GO" id="GO:0052908">
    <property type="term" value="F:16S rRNA (adenine(1518)-N(6)/adenine(1519)-N(6))-dimethyltransferase activity"/>
    <property type="evidence" value="ECO:0007669"/>
    <property type="project" value="UniProtKB-EC"/>
</dbReference>
<evidence type="ECO:0000256" key="7">
    <source>
        <dbReference type="HAMAP-Rule" id="MF_00607"/>
    </source>
</evidence>
<dbReference type="AlphaFoldDB" id="A0A139SIF9"/>
<dbReference type="CDD" id="cd02440">
    <property type="entry name" value="AdoMet_MTases"/>
    <property type="match status" value="1"/>
</dbReference>
<accession>A0A139SIF9</accession>
<evidence type="ECO:0000256" key="2">
    <source>
        <dbReference type="ARBA" id="ARBA00022552"/>
    </source>
</evidence>
<dbReference type="GO" id="GO:0005829">
    <property type="term" value="C:cytosol"/>
    <property type="evidence" value="ECO:0007669"/>
    <property type="project" value="TreeGrafter"/>
</dbReference>
<dbReference type="InterPro" id="IPR020596">
    <property type="entry name" value="rRNA_Ade_Mease_Trfase_CS"/>
</dbReference>
<evidence type="ECO:0000313" key="11">
    <source>
        <dbReference type="Proteomes" id="UP000071392"/>
    </source>
</evidence>
<comment type="caution">
    <text evidence="10">The sequence shown here is derived from an EMBL/GenBank/DDBJ whole genome shotgun (WGS) entry which is preliminary data.</text>
</comment>
<organism evidence="10 11">
    <name type="scientific">Cephaloticoccus capnophilus</name>
    <dbReference type="NCBI Taxonomy" id="1548208"/>
    <lineage>
        <taxon>Bacteria</taxon>
        <taxon>Pseudomonadati</taxon>
        <taxon>Verrucomicrobiota</taxon>
        <taxon>Opitutia</taxon>
        <taxon>Opitutales</taxon>
        <taxon>Opitutaceae</taxon>
        <taxon>Cephaloticoccus</taxon>
    </lineage>
</organism>
<dbReference type="STRING" id="1548208.AXK12_07635"/>
<dbReference type="SUPFAM" id="SSF53335">
    <property type="entry name" value="S-adenosyl-L-methionine-dependent methyltransferases"/>
    <property type="match status" value="1"/>
</dbReference>
<keyword evidence="6 7" id="KW-0694">RNA-binding</keyword>
<evidence type="ECO:0000256" key="8">
    <source>
        <dbReference type="PROSITE-ProRule" id="PRU01026"/>
    </source>
</evidence>
<comment type="similarity">
    <text evidence="7">Belongs to the class I-like SAM-binding methyltransferase superfamily. rRNA adenine N(6)-methyltransferase family. RsmA subfamily.</text>
</comment>
<feature type="binding site" evidence="7 8">
    <location>
        <position position="99"/>
    </location>
    <ligand>
        <name>S-adenosyl-L-methionine</name>
        <dbReference type="ChEBI" id="CHEBI:59789"/>
    </ligand>
</feature>
<dbReference type="Proteomes" id="UP000071392">
    <property type="component" value="Unassembled WGS sequence"/>
</dbReference>
<evidence type="ECO:0000313" key="10">
    <source>
        <dbReference type="EMBL" id="KXU34337.1"/>
    </source>
</evidence>
<keyword evidence="2 7" id="KW-0698">rRNA processing</keyword>
<dbReference type="InterPro" id="IPR001737">
    <property type="entry name" value="KsgA/Erm"/>
</dbReference>
<dbReference type="HAMAP" id="MF_00607">
    <property type="entry name" value="16SrRNA_methyltr_A"/>
    <property type="match status" value="1"/>
</dbReference>
<feature type="binding site" evidence="7 8">
    <location>
        <position position="53"/>
    </location>
    <ligand>
        <name>S-adenosyl-L-methionine</name>
        <dbReference type="ChEBI" id="CHEBI:59789"/>
    </ligand>
</feature>
<dbReference type="NCBIfam" id="TIGR00755">
    <property type="entry name" value="ksgA"/>
    <property type="match status" value="1"/>
</dbReference>
<feature type="binding site" evidence="7 8">
    <location>
        <position position="121"/>
    </location>
    <ligand>
        <name>S-adenosyl-L-methionine</name>
        <dbReference type="ChEBI" id="CHEBI:59789"/>
    </ligand>
</feature>
<feature type="binding site" evidence="7 8">
    <location>
        <position position="28"/>
    </location>
    <ligand>
        <name>S-adenosyl-L-methionine</name>
        <dbReference type="ChEBI" id="CHEBI:59789"/>
    </ligand>
</feature>
<evidence type="ECO:0000259" key="9">
    <source>
        <dbReference type="SMART" id="SM00650"/>
    </source>
</evidence>
<keyword evidence="3 7" id="KW-0489">Methyltransferase</keyword>
<dbReference type="Gene3D" id="1.10.8.100">
    <property type="entry name" value="Ribosomal RNA adenine dimethylase-like, domain 2"/>
    <property type="match status" value="1"/>
</dbReference>
<comment type="catalytic activity">
    <reaction evidence="7">
        <text>adenosine(1518)/adenosine(1519) in 16S rRNA + 4 S-adenosyl-L-methionine = N(6)-dimethyladenosine(1518)/N(6)-dimethyladenosine(1519) in 16S rRNA + 4 S-adenosyl-L-homocysteine + 4 H(+)</text>
        <dbReference type="Rhea" id="RHEA:19609"/>
        <dbReference type="Rhea" id="RHEA-COMP:10232"/>
        <dbReference type="Rhea" id="RHEA-COMP:10233"/>
        <dbReference type="ChEBI" id="CHEBI:15378"/>
        <dbReference type="ChEBI" id="CHEBI:57856"/>
        <dbReference type="ChEBI" id="CHEBI:59789"/>
        <dbReference type="ChEBI" id="CHEBI:74411"/>
        <dbReference type="ChEBI" id="CHEBI:74493"/>
        <dbReference type="EC" id="2.1.1.182"/>
    </reaction>
</comment>
<dbReference type="SMART" id="SM00650">
    <property type="entry name" value="rADc"/>
    <property type="match status" value="1"/>
</dbReference>
<sequence>MPLSYTATRDLLAQLGHNPKRFLGQNFLVDGNIVRKSLELAQVASGDRVVEVGPGLGTLTRALLATGAEVWAVEKDRRLCEHLRETLGALPGLHLMEGDAVEHPLAGLPEELAATAKIVANLPYAISTPWMVGVLSGLALPKRAVLMLQLEAAERYAAQPGTKAFGAVSIFLQSAYEIAPGHRVAGTCFYPRPDVDSYLLHLVRRERPFVFSTETQAVIRACFQQRRKQLGSLLRGVSGGPLPQNAAANWLDELAAAGFSPKTRPEAVPISLWQKLEAHCIRPLETR</sequence>
<evidence type="ECO:0000256" key="5">
    <source>
        <dbReference type="ARBA" id="ARBA00022691"/>
    </source>
</evidence>
<feature type="binding site" evidence="7 8">
    <location>
        <position position="26"/>
    </location>
    <ligand>
        <name>S-adenosyl-L-methionine</name>
        <dbReference type="ChEBI" id="CHEBI:59789"/>
    </ligand>
</feature>
<keyword evidence="4 7" id="KW-0808">Transferase</keyword>
<dbReference type="GO" id="GO:0003723">
    <property type="term" value="F:RNA binding"/>
    <property type="evidence" value="ECO:0007669"/>
    <property type="project" value="UniProtKB-UniRule"/>
</dbReference>
<evidence type="ECO:0000256" key="4">
    <source>
        <dbReference type="ARBA" id="ARBA00022679"/>
    </source>
</evidence>
<keyword evidence="11" id="KW-1185">Reference proteome</keyword>
<feature type="binding site" evidence="7 8">
    <location>
        <position position="74"/>
    </location>
    <ligand>
        <name>S-adenosyl-L-methionine</name>
        <dbReference type="ChEBI" id="CHEBI:59789"/>
    </ligand>
</feature>
<dbReference type="Pfam" id="PF00398">
    <property type="entry name" value="RrnaAD"/>
    <property type="match status" value="1"/>
</dbReference>
<dbReference type="InterPro" id="IPR029063">
    <property type="entry name" value="SAM-dependent_MTases_sf"/>
</dbReference>
<reference evidence="10 11" key="1">
    <citation type="submission" date="2016-02" db="EMBL/GenBank/DDBJ databases">
        <authorList>
            <person name="Wen L."/>
            <person name="He K."/>
            <person name="Yang H."/>
        </authorList>
    </citation>
    <scope>NUCLEOTIDE SEQUENCE [LARGE SCALE GENOMIC DNA]</scope>
    <source>
        <strain evidence="10 11">CV41</strain>
    </source>
</reference>
<dbReference type="Gene3D" id="3.40.50.150">
    <property type="entry name" value="Vaccinia Virus protein VP39"/>
    <property type="match status" value="1"/>
</dbReference>
<dbReference type="InterPro" id="IPR020598">
    <property type="entry name" value="rRNA_Ade_methylase_Trfase_N"/>
</dbReference>
<comment type="subcellular location">
    <subcellularLocation>
        <location evidence="7">Cytoplasm</location>
    </subcellularLocation>
</comment>
<evidence type="ECO:0000256" key="6">
    <source>
        <dbReference type="ARBA" id="ARBA00022884"/>
    </source>
</evidence>
<protein>
    <recommendedName>
        <fullName evidence="7">Ribosomal RNA small subunit methyltransferase A</fullName>
        <ecNumber evidence="7">2.1.1.182</ecNumber>
    </recommendedName>
    <alternativeName>
        <fullName evidence="7">16S rRNA (adenine(1518)-N(6)/adenine(1519)-N(6))-dimethyltransferase</fullName>
    </alternativeName>
    <alternativeName>
        <fullName evidence="7">16S rRNA dimethyladenosine transferase</fullName>
    </alternativeName>
    <alternativeName>
        <fullName evidence="7">16S rRNA dimethylase</fullName>
    </alternativeName>
    <alternativeName>
        <fullName evidence="7">S-adenosylmethionine-6-N', N'-adenosyl(rRNA) dimethyltransferase</fullName>
    </alternativeName>
</protein>